<comment type="catalytic activity">
    <reaction evidence="4">
        <text>N(6)-[(R)-lipoyl]-L-lysyl-[protein] + pyruvate + H(+) = N(6)-[(R)-S(8)-acetyldihydrolipoyl]-L-lysyl-[protein] + CO2</text>
        <dbReference type="Rhea" id="RHEA:19189"/>
        <dbReference type="Rhea" id="RHEA-COMP:10474"/>
        <dbReference type="Rhea" id="RHEA-COMP:10478"/>
        <dbReference type="ChEBI" id="CHEBI:15361"/>
        <dbReference type="ChEBI" id="CHEBI:15378"/>
        <dbReference type="ChEBI" id="CHEBI:16526"/>
        <dbReference type="ChEBI" id="CHEBI:83099"/>
        <dbReference type="ChEBI" id="CHEBI:83111"/>
        <dbReference type="EC" id="1.2.4.1"/>
    </reaction>
</comment>
<dbReference type="InterPro" id="IPR029061">
    <property type="entry name" value="THDP-binding"/>
</dbReference>
<dbReference type="InterPro" id="IPR001017">
    <property type="entry name" value="DH_E1"/>
</dbReference>
<comment type="function">
    <text evidence="4">The pyruvate dehydrogenase complex catalyzes the overall conversion of pyruvate to acetyl-CoA and CO(2). It contains multiple copies of three enzymatic components: pyruvate dehydrogenase (E1), dihydrolipoamide acetyltransferase (E2) and lipoamide dehydrogenase (E3).</text>
</comment>
<keyword evidence="4 6" id="KW-0670">Pyruvate</keyword>
<accession>A0A0D5ZJ85</accession>
<dbReference type="InterPro" id="IPR017596">
    <property type="entry name" value="PdhA/BkdA"/>
</dbReference>
<dbReference type="PATRIC" id="fig|29556.3.peg.209"/>
<dbReference type="GO" id="GO:0004739">
    <property type="term" value="F:pyruvate dehydrogenase (acetyl-transferring) activity"/>
    <property type="evidence" value="ECO:0007669"/>
    <property type="project" value="UniProtKB-UniRule"/>
</dbReference>
<dbReference type="PANTHER" id="PTHR43380">
    <property type="entry name" value="2-OXOISOVALERATE DEHYDROGENASE SUBUNIT ALPHA, MITOCHONDRIAL"/>
    <property type="match status" value="1"/>
</dbReference>
<evidence type="ECO:0000256" key="1">
    <source>
        <dbReference type="ARBA" id="ARBA00001964"/>
    </source>
</evidence>
<proteinExistence type="predicted"/>
<dbReference type="EC" id="1.2.4.1" evidence="4"/>
<feature type="domain" description="Dehydrogenase E1 component" evidence="5">
    <location>
        <begin position="61"/>
        <end position="342"/>
    </location>
</feature>
<evidence type="ECO:0000313" key="7">
    <source>
        <dbReference type="Proteomes" id="UP000032722"/>
    </source>
</evidence>
<dbReference type="HOGENOM" id="CLU_029393_1_0_14"/>
<protein>
    <recommendedName>
        <fullName evidence="4">Pyruvate dehydrogenase E1 component subunit alpha</fullName>
        <ecNumber evidence="4">1.2.4.1</ecNumber>
    </recommendedName>
</protein>
<dbReference type="Gene3D" id="3.40.50.970">
    <property type="match status" value="1"/>
</dbReference>
<keyword evidence="2 4" id="KW-0560">Oxidoreductase</keyword>
<keyword evidence="3 4" id="KW-0786">Thiamine pyrophosphate</keyword>
<name>A0A0D5ZJ85_9BACT</name>
<evidence type="ECO:0000259" key="5">
    <source>
        <dbReference type="Pfam" id="PF00676"/>
    </source>
</evidence>
<dbReference type="GO" id="GO:0009083">
    <property type="term" value="P:branched-chain amino acid catabolic process"/>
    <property type="evidence" value="ECO:0007669"/>
    <property type="project" value="TreeGrafter"/>
</dbReference>
<dbReference type="Proteomes" id="UP000032722">
    <property type="component" value="Chromosome"/>
</dbReference>
<reference evidence="6 7" key="1">
    <citation type="journal article" date="2015" name="Genome Announc.">
        <title>Complete Genome Sequence of Mycoplasma meleagridis, a Possible Emerging Pathogen in Chickens.</title>
        <authorList>
            <person name="Abolnik C."/>
        </authorList>
    </citation>
    <scope>NUCLEOTIDE SEQUENCE [LARGE SCALE GENOMIC DNA]</scope>
    <source>
        <strain evidence="6 7">B2096 8B</strain>
    </source>
</reference>
<gene>
    <name evidence="6" type="ORF">VO56_01045</name>
</gene>
<dbReference type="SUPFAM" id="SSF52518">
    <property type="entry name" value="Thiamin diphosphate-binding fold (THDP-binding)"/>
    <property type="match status" value="1"/>
</dbReference>
<dbReference type="Pfam" id="PF00676">
    <property type="entry name" value="E1_dh"/>
    <property type="match status" value="1"/>
</dbReference>
<evidence type="ECO:0000313" key="6">
    <source>
        <dbReference type="EMBL" id="AKA49856.1"/>
    </source>
</evidence>
<dbReference type="KEGG" id="mgb:VO56_01045"/>
<evidence type="ECO:0000256" key="4">
    <source>
        <dbReference type="RuleBase" id="RU366007"/>
    </source>
</evidence>
<dbReference type="AlphaFoldDB" id="A0A0D5ZJ85"/>
<evidence type="ECO:0000256" key="3">
    <source>
        <dbReference type="ARBA" id="ARBA00023052"/>
    </source>
</evidence>
<organism evidence="7">
    <name type="scientific">Mycoplasmopsis gallinacea</name>
    <dbReference type="NCBI Taxonomy" id="29556"/>
    <lineage>
        <taxon>Bacteria</taxon>
        <taxon>Bacillati</taxon>
        <taxon>Mycoplasmatota</taxon>
        <taxon>Mycoplasmoidales</taxon>
        <taxon>Metamycoplasmataceae</taxon>
        <taxon>Mycoplasmopsis</taxon>
    </lineage>
</organism>
<dbReference type="PANTHER" id="PTHR43380:SF1">
    <property type="entry name" value="2-OXOISOVALERATE DEHYDROGENASE SUBUNIT ALPHA, MITOCHONDRIAL"/>
    <property type="match status" value="1"/>
</dbReference>
<dbReference type="EMBL" id="CP011021">
    <property type="protein sequence ID" value="AKA49856.1"/>
    <property type="molecule type" value="Genomic_DNA"/>
</dbReference>
<comment type="cofactor">
    <cofactor evidence="1 4">
        <name>thiamine diphosphate</name>
        <dbReference type="ChEBI" id="CHEBI:58937"/>
    </cofactor>
</comment>
<dbReference type="CDD" id="cd02000">
    <property type="entry name" value="TPP_E1_PDC_ADC_BCADC"/>
    <property type="match status" value="1"/>
</dbReference>
<sequence length="381" mass="43358">MAEAQKKYKYALNSDGSLNVMNNPDEMVRFLDIDGNLDTKGKWVKKGYKPSLSNEQLLEAYKWMVLSRQQDVYMLQLQRQGRMLTFAPNLGEEALQVATAFAMNKEKDWFLPAFRSNAAMLALGVPMVNQMKYWNGNEWGSHMPDGVKVVPINIVIASQISNTAGVAYALKHRKTGGVAVTFIGNGGTTEGEFSEAINFAAVQEWPAVFCVNNNQWAISTPNHFESIAATISGKAQAYGCAGVRVDGNDFLASYEVIKDAIEYTRNESKPIIVEFVTWRQGPHTTSDNPRIYRTEAQEKEEEKWEPMHRFEKYLMDNGILTEESKNQIWEDSLNVAKETFVESLKDIDTKIEDIFDYTYAELPKELLEQKEEAIKFWKDHK</sequence>
<dbReference type="InterPro" id="IPR050771">
    <property type="entry name" value="Alpha-ketoacid_DH_E1_comp"/>
</dbReference>
<evidence type="ECO:0000256" key="2">
    <source>
        <dbReference type="ARBA" id="ARBA00023002"/>
    </source>
</evidence>
<dbReference type="NCBIfam" id="TIGR03181">
    <property type="entry name" value="PDH_E1_alph_x"/>
    <property type="match status" value="1"/>
</dbReference>
<comment type="subunit">
    <text evidence="4">Heterodimer of an alpha and a beta chain.</text>
</comment>